<organism evidence="1">
    <name type="scientific">Arundo donax</name>
    <name type="common">Giant reed</name>
    <name type="synonym">Donax arundinaceus</name>
    <dbReference type="NCBI Taxonomy" id="35708"/>
    <lineage>
        <taxon>Eukaryota</taxon>
        <taxon>Viridiplantae</taxon>
        <taxon>Streptophyta</taxon>
        <taxon>Embryophyta</taxon>
        <taxon>Tracheophyta</taxon>
        <taxon>Spermatophyta</taxon>
        <taxon>Magnoliopsida</taxon>
        <taxon>Liliopsida</taxon>
        <taxon>Poales</taxon>
        <taxon>Poaceae</taxon>
        <taxon>PACMAD clade</taxon>
        <taxon>Arundinoideae</taxon>
        <taxon>Arundineae</taxon>
        <taxon>Arundo</taxon>
    </lineage>
</organism>
<sequence>MDIRCYPGPGDRCSESDLAGGEEDMVINRVIFREAGFWMHTGFDDVQSFFLKPTGELPFIY</sequence>
<reference evidence="1" key="1">
    <citation type="submission" date="2014-09" db="EMBL/GenBank/DDBJ databases">
        <authorList>
            <person name="Magalhaes I.L.F."/>
            <person name="Oliveira U."/>
            <person name="Santos F.R."/>
            <person name="Vidigal T.H.D.A."/>
            <person name="Brescovit A.D."/>
            <person name="Santos A.J."/>
        </authorList>
    </citation>
    <scope>NUCLEOTIDE SEQUENCE</scope>
    <source>
        <tissue evidence="1">Shoot tissue taken approximately 20 cm above the soil surface</tissue>
    </source>
</reference>
<dbReference type="AlphaFoldDB" id="A0A0A9FQK0"/>
<protein>
    <submittedName>
        <fullName evidence="1">Uncharacterized protein</fullName>
    </submittedName>
</protein>
<accession>A0A0A9FQK0</accession>
<name>A0A0A9FQK0_ARUDO</name>
<evidence type="ECO:0000313" key="1">
    <source>
        <dbReference type="EMBL" id="JAE12581.1"/>
    </source>
</evidence>
<dbReference type="EMBL" id="GBRH01185315">
    <property type="protein sequence ID" value="JAE12581.1"/>
    <property type="molecule type" value="Transcribed_RNA"/>
</dbReference>
<reference evidence="1" key="2">
    <citation type="journal article" date="2015" name="Data Brief">
        <title>Shoot transcriptome of the giant reed, Arundo donax.</title>
        <authorList>
            <person name="Barrero R.A."/>
            <person name="Guerrero F.D."/>
            <person name="Moolhuijzen P."/>
            <person name="Goolsby J.A."/>
            <person name="Tidwell J."/>
            <person name="Bellgard S.E."/>
            <person name="Bellgard M.I."/>
        </authorList>
    </citation>
    <scope>NUCLEOTIDE SEQUENCE</scope>
    <source>
        <tissue evidence="1">Shoot tissue taken approximately 20 cm above the soil surface</tissue>
    </source>
</reference>
<proteinExistence type="predicted"/>